<evidence type="ECO:0000256" key="1">
    <source>
        <dbReference type="SAM" id="MobiDB-lite"/>
    </source>
</evidence>
<comment type="caution">
    <text evidence="2">The sequence shown here is derived from an EMBL/GenBank/DDBJ whole genome shotgun (WGS) entry which is preliminary data.</text>
</comment>
<protein>
    <submittedName>
        <fullName evidence="2">Uncharacterized protein</fullName>
    </submittedName>
</protein>
<reference evidence="2 3" key="1">
    <citation type="submission" date="2019-05" db="EMBL/GenBank/DDBJ databases">
        <title>Another draft genome of Portunus trituberculatus and its Hox gene families provides insights of decapod evolution.</title>
        <authorList>
            <person name="Jeong J.-H."/>
            <person name="Song I."/>
            <person name="Kim S."/>
            <person name="Choi T."/>
            <person name="Kim D."/>
            <person name="Ryu S."/>
            <person name="Kim W."/>
        </authorList>
    </citation>
    <scope>NUCLEOTIDE SEQUENCE [LARGE SCALE GENOMIC DNA]</scope>
    <source>
        <tissue evidence="2">Muscle</tissue>
    </source>
</reference>
<accession>A0A5B7HEW6</accession>
<sequence>MCRDRVAKCAERSLKTALPGDTSGAVKPTRPLALTPSHPHTVSSHPHAHTPSHHLLKLTHPTHPHVLTASHCLLTPTHPTHPQTLTASHPHILTLSPHTHTPHTPSQHQKHRNPSVAALTRLIRRGAVVSLVQLINTRGECREGWGTVTGRARPYRRR</sequence>
<organism evidence="2 3">
    <name type="scientific">Portunus trituberculatus</name>
    <name type="common">Swimming crab</name>
    <name type="synonym">Neptunus trituberculatus</name>
    <dbReference type="NCBI Taxonomy" id="210409"/>
    <lineage>
        <taxon>Eukaryota</taxon>
        <taxon>Metazoa</taxon>
        <taxon>Ecdysozoa</taxon>
        <taxon>Arthropoda</taxon>
        <taxon>Crustacea</taxon>
        <taxon>Multicrustacea</taxon>
        <taxon>Malacostraca</taxon>
        <taxon>Eumalacostraca</taxon>
        <taxon>Eucarida</taxon>
        <taxon>Decapoda</taxon>
        <taxon>Pleocyemata</taxon>
        <taxon>Brachyura</taxon>
        <taxon>Eubrachyura</taxon>
        <taxon>Portunoidea</taxon>
        <taxon>Portunidae</taxon>
        <taxon>Portuninae</taxon>
        <taxon>Portunus</taxon>
    </lineage>
</organism>
<evidence type="ECO:0000313" key="2">
    <source>
        <dbReference type="EMBL" id="MPC67438.1"/>
    </source>
</evidence>
<proteinExistence type="predicted"/>
<feature type="compositionally biased region" description="Low complexity" evidence="1">
    <location>
        <begin position="35"/>
        <end position="45"/>
    </location>
</feature>
<evidence type="ECO:0000313" key="3">
    <source>
        <dbReference type="Proteomes" id="UP000324222"/>
    </source>
</evidence>
<gene>
    <name evidence="2" type="ORF">E2C01_061613</name>
</gene>
<dbReference type="AlphaFoldDB" id="A0A5B7HEW6"/>
<feature type="region of interest" description="Disordered" evidence="1">
    <location>
        <begin position="18"/>
        <end position="52"/>
    </location>
</feature>
<dbReference type="Proteomes" id="UP000324222">
    <property type="component" value="Unassembled WGS sequence"/>
</dbReference>
<keyword evidence="3" id="KW-1185">Reference proteome</keyword>
<name>A0A5B7HEW6_PORTR</name>
<dbReference type="EMBL" id="VSRR010026247">
    <property type="protein sequence ID" value="MPC67438.1"/>
    <property type="molecule type" value="Genomic_DNA"/>
</dbReference>